<dbReference type="AlphaFoldDB" id="A0A3E2HLC2"/>
<comment type="caution">
    <text evidence="3">The sequence shown here is derived from an EMBL/GenBank/DDBJ whole genome shotgun (WGS) entry which is preliminary data.</text>
</comment>
<dbReference type="GO" id="GO:0016559">
    <property type="term" value="P:peroxisome fission"/>
    <property type="evidence" value="ECO:0007669"/>
    <property type="project" value="TreeGrafter"/>
</dbReference>
<dbReference type="InterPro" id="IPR022812">
    <property type="entry name" value="Dynamin"/>
</dbReference>
<dbReference type="InterPro" id="IPR045063">
    <property type="entry name" value="Dynamin_N"/>
</dbReference>
<feature type="domain" description="Dynamin-type G" evidence="2">
    <location>
        <begin position="80"/>
        <end position="397"/>
    </location>
</feature>
<evidence type="ECO:0000313" key="4">
    <source>
        <dbReference type="Proteomes" id="UP000258309"/>
    </source>
</evidence>
<dbReference type="GO" id="GO:0003924">
    <property type="term" value="F:GTPase activity"/>
    <property type="evidence" value="ECO:0007669"/>
    <property type="project" value="InterPro"/>
</dbReference>
<dbReference type="OMA" id="SIEYHFP"/>
<feature type="non-terminal residue" evidence="3">
    <location>
        <position position="1"/>
    </location>
</feature>
<dbReference type="InterPro" id="IPR030381">
    <property type="entry name" value="G_DYNAMIN_dom"/>
</dbReference>
<feature type="region of interest" description="Disordered" evidence="1">
    <location>
        <begin position="630"/>
        <end position="658"/>
    </location>
</feature>
<dbReference type="EMBL" id="NCSJ02000024">
    <property type="protein sequence ID" value="RFU34194.1"/>
    <property type="molecule type" value="Genomic_DNA"/>
</dbReference>
<dbReference type="GO" id="GO:0005525">
    <property type="term" value="F:GTP binding"/>
    <property type="evidence" value="ECO:0007669"/>
    <property type="project" value="InterPro"/>
</dbReference>
<dbReference type="SUPFAM" id="SSF52540">
    <property type="entry name" value="P-loop containing nucleoside triphosphate hydrolases"/>
    <property type="match status" value="1"/>
</dbReference>
<feature type="region of interest" description="Disordered" evidence="1">
    <location>
        <begin position="1"/>
        <end position="56"/>
    </location>
</feature>
<dbReference type="GO" id="GO:0005739">
    <property type="term" value="C:mitochondrion"/>
    <property type="evidence" value="ECO:0007669"/>
    <property type="project" value="TreeGrafter"/>
</dbReference>
<dbReference type="GO" id="GO:0008017">
    <property type="term" value="F:microtubule binding"/>
    <property type="evidence" value="ECO:0007669"/>
    <property type="project" value="TreeGrafter"/>
</dbReference>
<protein>
    <recommendedName>
        <fullName evidence="2">Dynamin-type G domain-containing protein</fullName>
    </recommendedName>
</protein>
<gene>
    <name evidence="3" type="ORF">B7463_g2172</name>
</gene>
<dbReference type="PRINTS" id="PR00195">
    <property type="entry name" value="DYNAMIN"/>
</dbReference>
<reference evidence="3 4" key="1">
    <citation type="submission" date="2018-05" db="EMBL/GenBank/DDBJ databases">
        <title>Draft genome sequence of Scytalidium lignicola DSM 105466, a ubiquitous saprotrophic fungus.</title>
        <authorList>
            <person name="Buettner E."/>
            <person name="Gebauer A.M."/>
            <person name="Hofrichter M."/>
            <person name="Liers C."/>
            <person name="Kellner H."/>
        </authorList>
    </citation>
    <scope>NUCLEOTIDE SEQUENCE [LARGE SCALE GENOMIC DNA]</scope>
    <source>
        <strain evidence="3 4">DSM 105466</strain>
    </source>
</reference>
<dbReference type="SMART" id="SM00053">
    <property type="entry name" value="DYNc"/>
    <property type="match status" value="1"/>
</dbReference>
<dbReference type="Gene3D" id="3.40.50.300">
    <property type="entry name" value="P-loop containing nucleotide triphosphate hydrolases"/>
    <property type="match status" value="1"/>
</dbReference>
<dbReference type="InterPro" id="IPR001401">
    <property type="entry name" value="Dynamin_GTPase"/>
</dbReference>
<evidence type="ECO:0000259" key="2">
    <source>
        <dbReference type="PROSITE" id="PS51718"/>
    </source>
</evidence>
<dbReference type="GO" id="GO:0005874">
    <property type="term" value="C:microtubule"/>
    <property type="evidence" value="ECO:0007669"/>
    <property type="project" value="TreeGrafter"/>
</dbReference>
<dbReference type="PANTHER" id="PTHR11566:SF21">
    <property type="entry name" value="DYNAMIN RELATED PROTEIN 1, ISOFORM A"/>
    <property type="match status" value="1"/>
</dbReference>
<keyword evidence="4" id="KW-1185">Reference proteome</keyword>
<sequence>MAGEGEPSQVDTAEESWQTEANDTESENAAEPSRKKKKSNAGNNTSMPIRLPTFTFPPDETKTKILGVFERIQQCHVNQDIIIPELVMCGKQSAGKSSVLEAITGVEFPKGDGGPCTRFVIEIRLFPDADKSYIKSKVRFRPLRLTLKDRQEGKISTEEVVQLPDHTDINKIMAEAKRAMGITDENKFSPHVLSIEYHFPDPQGRVSAPRLTLIDLPGLTAVDEKYDLVGVTRRYIERESAIILAVVDAVDDIETHEIIKIAKAEGVDPEGRRTFGIITKPDMVSPESNLESVWVQEVLLQPGSARWFRLGSHVLCNRSSDQTQQDTNYVDLENRDKQEKILFARSERPVQSVLHSGDFRMRQNGWHKLYNANYWGVESLRHRLLSLLSDMAVRQLDSIYNSIEVASKVLKEKLKQLEGVSPEKQKIAFSRTIYELRRIAYEASTANYTKKGFFTISRDGPFWLRSKIVGESAKFTEKMRQNGHDSSRFSWKPDEKFPTDHFGSEVTQMLEFLHRTQSGSHVGEFNPDRVHLVLQEFSKPWNALASDYVEKCHSCCVDFAREAVRYSVTNAGLAERYLAIEILWRLGDRRDAALAALGLLEEDRGDVMFSMSPSLWVGNRELIGEMSKALGRKAEPKEQMPTSNPIRSGEEKSGPGTQAKQEFGELDLVSRVNALKLLHNLLRLYKQCRATYIDNLLVQVVQRNLLRDFESLFTHGWMEDKTQFAKIMEDPDNQGYLKKIAKLKEEADILDWALNELRPLLGKFSFVTG</sequence>
<dbReference type="Pfam" id="PF00350">
    <property type="entry name" value="Dynamin_N"/>
    <property type="match status" value="1"/>
</dbReference>
<dbReference type="STRING" id="5539.A0A3E2HLC2"/>
<dbReference type="OrthoDB" id="415706at2759"/>
<dbReference type="Proteomes" id="UP000258309">
    <property type="component" value="Unassembled WGS sequence"/>
</dbReference>
<dbReference type="GO" id="GO:0048312">
    <property type="term" value="P:intracellular distribution of mitochondria"/>
    <property type="evidence" value="ECO:0007669"/>
    <property type="project" value="TreeGrafter"/>
</dbReference>
<dbReference type="InterPro" id="IPR027417">
    <property type="entry name" value="P-loop_NTPase"/>
</dbReference>
<organism evidence="3 4">
    <name type="scientific">Scytalidium lignicola</name>
    <name type="common">Hyphomycete</name>
    <dbReference type="NCBI Taxonomy" id="5539"/>
    <lineage>
        <taxon>Eukaryota</taxon>
        <taxon>Fungi</taxon>
        <taxon>Dikarya</taxon>
        <taxon>Ascomycota</taxon>
        <taxon>Pezizomycotina</taxon>
        <taxon>Leotiomycetes</taxon>
        <taxon>Leotiomycetes incertae sedis</taxon>
        <taxon>Scytalidium</taxon>
    </lineage>
</organism>
<dbReference type="PANTHER" id="PTHR11566">
    <property type="entry name" value="DYNAMIN"/>
    <property type="match status" value="1"/>
</dbReference>
<dbReference type="PROSITE" id="PS51718">
    <property type="entry name" value="G_DYNAMIN_2"/>
    <property type="match status" value="1"/>
</dbReference>
<proteinExistence type="predicted"/>
<dbReference type="GO" id="GO:0016020">
    <property type="term" value="C:membrane"/>
    <property type="evidence" value="ECO:0007669"/>
    <property type="project" value="TreeGrafter"/>
</dbReference>
<dbReference type="GO" id="GO:0006897">
    <property type="term" value="P:endocytosis"/>
    <property type="evidence" value="ECO:0007669"/>
    <property type="project" value="TreeGrafter"/>
</dbReference>
<dbReference type="GO" id="GO:0000266">
    <property type="term" value="P:mitochondrial fission"/>
    <property type="evidence" value="ECO:0007669"/>
    <property type="project" value="TreeGrafter"/>
</dbReference>
<evidence type="ECO:0000256" key="1">
    <source>
        <dbReference type="SAM" id="MobiDB-lite"/>
    </source>
</evidence>
<evidence type="ECO:0000313" key="3">
    <source>
        <dbReference type="EMBL" id="RFU34194.1"/>
    </source>
</evidence>
<accession>A0A3E2HLC2</accession>
<feature type="compositionally biased region" description="Polar residues" evidence="1">
    <location>
        <begin position="9"/>
        <end position="21"/>
    </location>
</feature>
<feature type="non-terminal residue" evidence="3">
    <location>
        <position position="769"/>
    </location>
</feature>
<dbReference type="CDD" id="cd08771">
    <property type="entry name" value="DLP_1"/>
    <property type="match status" value="1"/>
</dbReference>
<name>A0A3E2HLC2_SCYLI</name>